<reference evidence="2 3" key="1">
    <citation type="submission" date="2012-10" db="EMBL/GenBank/DDBJ databases">
        <authorList>
            <consortium name="Gibbon Genome Sequencing Consortium"/>
        </authorList>
    </citation>
    <scope>NUCLEOTIDE SEQUENCE [LARGE SCALE GENOMIC DNA]</scope>
</reference>
<evidence type="ECO:0000256" key="1">
    <source>
        <dbReference type="SAM" id="MobiDB-lite"/>
    </source>
</evidence>
<dbReference type="InterPro" id="IPR009060">
    <property type="entry name" value="UBA-like_sf"/>
</dbReference>
<name>A0A2I3HTC2_NOMLE</name>
<dbReference type="SUPFAM" id="SSF46934">
    <property type="entry name" value="UBA-like"/>
    <property type="match status" value="1"/>
</dbReference>
<feature type="region of interest" description="Disordered" evidence="1">
    <location>
        <begin position="54"/>
        <end position="90"/>
    </location>
</feature>
<organism evidence="2 3">
    <name type="scientific">Nomascus leucogenys</name>
    <name type="common">Northern white-cheeked gibbon</name>
    <name type="synonym">Hylobates leucogenys</name>
    <dbReference type="NCBI Taxonomy" id="61853"/>
    <lineage>
        <taxon>Eukaryota</taxon>
        <taxon>Metazoa</taxon>
        <taxon>Chordata</taxon>
        <taxon>Craniata</taxon>
        <taxon>Vertebrata</taxon>
        <taxon>Euteleostomi</taxon>
        <taxon>Mammalia</taxon>
        <taxon>Eutheria</taxon>
        <taxon>Euarchontoglires</taxon>
        <taxon>Primates</taxon>
        <taxon>Haplorrhini</taxon>
        <taxon>Catarrhini</taxon>
        <taxon>Hylobatidae</taxon>
        <taxon>Nomascus</taxon>
    </lineage>
</organism>
<dbReference type="Ensembl" id="ENSNLET00000055926.1">
    <property type="protein sequence ID" value="ENSNLEP00000046849.1"/>
    <property type="gene ID" value="ENSNLEG00000035046.1"/>
</dbReference>
<dbReference type="EMBL" id="ADFV01107382">
    <property type="status" value="NOT_ANNOTATED_CDS"/>
    <property type="molecule type" value="Genomic_DNA"/>
</dbReference>
<protein>
    <recommendedName>
        <fullName evidence="4">NSFL1 cofactor p47</fullName>
    </recommendedName>
</protein>
<sequence length="121" mass="13944">TAAEQQEALREFVAVTGTEEDRACFFESATWDLQIALASFYDTEKEDIITISQATSRSVSRGTAPSDNRVTSFRDFTHDQDEDEEEEEGQRFHLFHLNRRIRDYHKHPNSACRRCEAGAEI</sequence>
<dbReference type="Pfam" id="PF14555">
    <property type="entry name" value="UBA_4"/>
    <property type="match status" value="1"/>
</dbReference>
<proteinExistence type="predicted"/>
<evidence type="ECO:0000313" key="3">
    <source>
        <dbReference type="Proteomes" id="UP000001073"/>
    </source>
</evidence>
<feature type="compositionally biased region" description="Polar residues" evidence="1">
    <location>
        <begin position="54"/>
        <end position="71"/>
    </location>
</feature>
<accession>A0A2I3HTC2</accession>
<keyword evidence="3" id="KW-1185">Reference proteome</keyword>
<dbReference type="GeneTree" id="ENSGT00520000055567"/>
<dbReference type="CDD" id="cd14348">
    <property type="entry name" value="UBA_p47"/>
    <property type="match status" value="1"/>
</dbReference>
<dbReference type="FunFam" id="1.10.8.10:FF:000020">
    <property type="entry name" value="NSFL1 (p97) cofactor (p47)"/>
    <property type="match status" value="1"/>
</dbReference>
<dbReference type="Proteomes" id="UP000001073">
    <property type="component" value="Chromosome 16"/>
</dbReference>
<evidence type="ECO:0008006" key="4">
    <source>
        <dbReference type="Google" id="ProtNLM"/>
    </source>
</evidence>
<dbReference type="AlphaFoldDB" id="A0A2I3HTC2"/>
<reference evidence="2" key="3">
    <citation type="submission" date="2025-09" db="UniProtKB">
        <authorList>
            <consortium name="Ensembl"/>
        </authorList>
    </citation>
    <scope>IDENTIFICATION</scope>
</reference>
<evidence type="ECO:0000313" key="2">
    <source>
        <dbReference type="Ensembl" id="ENSNLEP00000046849.1"/>
    </source>
</evidence>
<reference evidence="2" key="2">
    <citation type="submission" date="2025-08" db="UniProtKB">
        <authorList>
            <consortium name="Ensembl"/>
        </authorList>
    </citation>
    <scope>IDENTIFICATION</scope>
</reference>
<dbReference type="Gene3D" id="1.10.8.10">
    <property type="entry name" value="DNA helicase RuvA subunit, C-terminal domain"/>
    <property type="match status" value="1"/>
</dbReference>